<proteinExistence type="predicted"/>
<evidence type="ECO:0000313" key="2">
    <source>
        <dbReference type="Proteomes" id="UP001370348"/>
    </source>
</evidence>
<evidence type="ECO:0000313" key="1">
    <source>
        <dbReference type="EMBL" id="WXB14762.1"/>
    </source>
</evidence>
<reference evidence="1 2" key="1">
    <citation type="submission" date="2021-12" db="EMBL/GenBank/DDBJ databases">
        <title>Discovery of the Pendulisporaceae a myxobacterial family with distinct sporulation behavior and unique specialized metabolism.</title>
        <authorList>
            <person name="Garcia R."/>
            <person name="Popoff A."/>
            <person name="Bader C.D."/>
            <person name="Loehr J."/>
            <person name="Walesch S."/>
            <person name="Walt C."/>
            <person name="Boldt J."/>
            <person name="Bunk B."/>
            <person name="Haeckl F.J.F.P.J."/>
            <person name="Gunesch A.P."/>
            <person name="Birkelbach J."/>
            <person name="Nuebel U."/>
            <person name="Pietschmann T."/>
            <person name="Bach T."/>
            <person name="Mueller R."/>
        </authorList>
    </citation>
    <scope>NUCLEOTIDE SEQUENCE [LARGE SCALE GENOMIC DNA]</scope>
    <source>
        <strain evidence="1 2">MSr11954</strain>
    </source>
</reference>
<gene>
    <name evidence="1" type="ORF">LZC94_43955</name>
</gene>
<evidence type="ECO:0008006" key="3">
    <source>
        <dbReference type="Google" id="ProtNLM"/>
    </source>
</evidence>
<dbReference type="RefSeq" id="WP_394824387.1">
    <property type="nucleotide sequence ID" value="NZ_CP089984.1"/>
</dbReference>
<dbReference type="EMBL" id="CP089984">
    <property type="protein sequence ID" value="WXB14762.1"/>
    <property type="molecule type" value="Genomic_DNA"/>
</dbReference>
<protein>
    <recommendedName>
        <fullName evidence="3">Disintegrin domain-containing protein</fullName>
    </recommendedName>
</protein>
<name>A0ABZ2LVI0_9BACT</name>
<sequence length="75" mass="7677">MAIARSCQSTTVAKLGERCGGLATACEGGSYCNGTTCARQPREGDDCALTRGPDCLAPSMCENGKCIVPDGNTCK</sequence>
<organism evidence="1 2">
    <name type="scientific">Pendulispora albinea</name>
    <dbReference type="NCBI Taxonomy" id="2741071"/>
    <lineage>
        <taxon>Bacteria</taxon>
        <taxon>Pseudomonadati</taxon>
        <taxon>Myxococcota</taxon>
        <taxon>Myxococcia</taxon>
        <taxon>Myxococcales</taxon>
        <taxon>Sorangiineae</taxon>
        <taxon>Pendulisporaceae</taxon>
        <taxon>Pendulispora</taxon>
    </lineage>
</organism>
<keyword evidence="2" id="KW-1185">Reference proteome</keyword>
<dbReference type="Proteomes" id="UP001370348">
    <property type="component" value="Chromosome"/>
</dbReference>
<accession>A0ABZ2LVI0</accession>